<dbReference type="EMBL" id="JAUJFL010000004">
    <property type="protein sequence ID" value="KAK2605533.1"/>
    <property type="molecule type" value="Genomic_DNA"/>
</dbReference>
<protein>
    <submittedName>
        <fullName evidence="1">Uncharacterized protein</fullName>
    </submittedName>
</protein>
<proteinExistence type="predicted"/>
<comment type="caution">
    <text evidence="1">The sequence shown here is derived from an EMBL/GenBank/DDBJ whole genome shotgun (WGS) entry which is preliminary data.</text>
</comment>
<evidence type="ECO:0000313" key="1">
    <source>
        <dbReference type="EMBL" id="KAK2605533.1"/>
    </source>
</evidence>
<evidence type="ECO:0000313" key="2">
    <source>
        <dbReference type="Proteomes" id="UP001265746"/>
    </source>
</evidence>
<keyword evidence="2" id="KW-1185">Reference proteome</keyword>
<gene>
    <name evidence="1" type="ORF">N8I77_008363</name>
</gene>
<dbReference type="Proteomes" id="UP001265746">
    <property type="component" value="Unassembled WGS sequence"/>
</dbReference>
<reference evidence="1" key="1">
    <citation type="submission" date="2023-06" db="EMBL/GenBank/DDBJ databases">
        <authorList>
            <person name="Noh H."/>
        </authorList>
    </citation>
    <scope>NUCLEOTIDE SEQUENCE</scope>
    <source>
        <strain evidence="1">DUCC20226</strain>
    </source>
</reference>
<sequence length="220" mass="25187">MASIAPKRMTVVEPAPSHDNRHTFAAYSVLEGTQPAEYIAQSPPYGLIYDVTPGANPSRAEKIARAIFERTQNYRRGRGNEPNRSRLSFSRSLRRRQGLRRRIASAPRVASATTRRKDAAVAKLWFLPELLCDEWHAWGILVISCVTERWEEGLNWLGNHPEEKEITTPMEKARNARFGICLLVKWQPREATWRAYEEHITPKSRIHVSAYSLENLRPGA</sequence>
<dbReference type="AlphaFoldDB" id="A0AAD9SFA9"/>
<name>A0AAD9SFA9_PHOAM</name>
<accession>A0AAD9SFA9</accession>
<organism evidence="1 2">
    <name type="scientific">Phomopsis amygdali</name>
    <name type="common">Fusicoccum amygdali</name>
    <dbReference type="NCBI Taxonomy" id="1214568"/>
    <lineage>
        <taxon>Eukaryota</taxon>
        <taxon>Fungi</taxon>
        <taxon>Dikarya</taxon>
        <taxon>Ascomycota</taxon>
        <taxon>Pezizomycotina</taxon>
        <taxon>Sordariomycetes</taxon>
        <taxon>Sordariomycetidae</taxon>
        <taxon>Diaporthales</taxon>
        <taxon>Diaporthaceae</taxon>
        <taxon>Diaporthe</taxon>
    </lineage>
</organism>